<dbReference type="FunFam" id="1.10.10.10:FF:000322">
    <property type="entry name" value="Probable disease resistance protein At1g63360"/>
    <property type="match status" value="1"/>
</dbReference>
<dbReference type="PANTHER" id="PTHR23155:SF1193">
    <property type="entry name" value="DISEASE RESISTANCE PROTEIN RPP13-RELATED"/>
    <property type="match status" value="1"/>
</dbReference>
<dbReference type="Gene3D" id="3.80.10.10">
    <property type="entry name" value="Ribonuclease Inhibitor"/>
    <property type="match status" value="2"/>
</dbReference>
<keyword evidence="3" id="KW-0611">Plant defense</keyword>
<dbReference type="InterPro" id="IPR038005">
    <property type="entry name" value="RX-like_CC"/>
</dbReference>
<feature type="domain" description="Disease resistance N-terminal" evidence="6">
    <location>
        <begin position="162"/>
        <end position="241"/>
    </location>
</feature>
<gene>
    <name evidence="9" type="ORF">VNO80_24082</name>
</gene>
<evidence type="ECO:0000256" key="1">
    <source>
        <dbReference type="ARBA" id="ARBA00022737"/>
    </source>
</evidence>
<dbReference type="EMBL" id="JAYMYR010000009">
    <property type="protein sequence ID" value="KAK7341157.1"/>
    <property type="molecule type" value="Genomic_DNA"/>
</dbReference>
<dbReference type="Gene3D" id="1.20.5.4130">
    <property type="match status" value="1"/>
</dbReference>
<reference evidence="9 10" key="1">
    <citation type="submission" date="2024-01" db="EMBL/GenBank/DDBJ databases">
        <title>The genomes of 5 underutilized Papilionoideae crops provide insights into root nodulation and disease resistanc.</title>
        <authorList>
            <person name="Jiang F."/>
        </authorList>
    </citation>
    <scope>NUCLEOTIDE SEQUENCE [LARGE SCALE GENOMIC DNA]</scope>
    <source>
        <strain evidence="9">JINMINGXINNONG_FW02</strain>
        <tissue evidence="9">Leaves</tissue>
    </source>
</reference>
<comment type="caution">
    <text evidence="9">The sequence shown here is derived from an EMBL/GenBank/DDBJ whole genome shotgun (WGS) entry which is preliminary data.</text>
</comment>
<dbReference type="InterPro" id="IPR041118">
    <property type="entry name" value="Rx_N"/>
</dbReference>
<dbReference type="GO" id="GO:0098542">
    <property type="term" value="P:defense response to other organism"/>
    <property type="evidence" value="ECO:0007669"/>
    <property type="project" value="TreeGrafter"/>
</dbReference>
<evidence type="ECO:0000259" key="8">
    <source>
        <dbReference type="Pfam" id="PF23598"/>
    </source>
</evidence>
<protein>
    <submittedName>
        <fullName evidence="9">Uncharacterized protein</fullName>
    </submittedName>
</protein>
<dbReference type="Gene3D" id="1.10.10.10">
    <property type="entry name" value="Winged helix-like DNA-binding domain superfamily/Winged helix DNA-binding domain"/>
    <property type="match status" value="1"/>
</dbReference>
<dbReference type="AlphaFoldDB" id="A0AAN9LS49"/>
<dbReference type="CDD" id="cd14798">
    <property type="entry name" value="RX-CC_like"/>
    <property type="match status" value="1"/>
</dbReference>
<keyword evidence="4" id="KW-0175">Coiled coil</keyword>
<proteinExistence type="predicted"/>
<dbReference type="PANTHER" id="PTHR23155">
    <property type="entry name" value="DISEASE RESISTANCE PROTEIN RP"/>
    <property type="match status" value="1"/>
</dbReference>
<dbReference type="SUPFAM" id="SSF52540">
    <property type="entry name" value="P-loop containing nucleoside triphosphate hydrolases"/>
    <property type="match status" value="1"/>
</dbReference>
<dbReference type="Proteomes" id="UP001374584">
    <property type="component" value="Unassembled WGS sequence"/>
</dbReference>
<evidence type="ECO:0000313" key="10">
    <source>
        <dbReference type="Proteomes" id="UP001374584"/>
    </source>
</evidence>
<dbReference type="GO" id="GO:0043531">
    <property type="term" value="F:ADP binding"/>
    <property type="evidence" value="ECO:0007669"/>
    <property type="project" value="InterPro"/>
</dbReference>
<sequence>MYDKGWKPQELLQRLGQFNCLTFLKIDNAWDLLTCALAFPPNVTELTLSGICYITDEGMNGLENHTKFKILRLLGDLTWYGDSFDLNCVGGGFPQLEVFEMKYLNLEKWKLGNGGMPRLQSVIIDCCQRLNDLPNELWSLSGLRKVQIKVYIHVLALMAESVVSFALDHLSELVAREANLLSGVEDKIKSLQNELQMINDLLNTSKSKKGIENAVMNQIRDVALVAEDVIDTFVTKVAIYKRTMRGKTLRGLGQTRLRRNVAKKIDMIKTTLKEIRDNKDKYDAFRESNNQSAAEEEEEEKERAQTLHKLRRNVEEEGVVGFVHDSKIVINRLLEGGSNRNTVPIIGMGGLGKTTLARKVYNSSQVKQHFTCRAWVYVSNECRVRELLLVLLKQLMPNFEEQCRSNKKGKKNTREITSLSEEELKNLVRNSLESETYLVVVDDLWKRQDWDKVQDAFPDNNRGSRILITSRSKEVAYDPPYYLKFLSEEESWELFCRKVFRGEDHPSDLEALGKQMVQSCRGLPLSIIVLAGLLAYKEKSHREWSKVVGHVNQYITLDHTKLKDIVLKLSYDNLPRRLKPCFLYLGIFPEDFEIPVTQLLQKWVAEGFIQDTRNRGPDDVAEDYLYELIDRSLVQVTKVETNGGVKTCQVHDLLRDLCISESKENKAFEVCTDNNILISTKPRRLSIHIKMSHYISSSNNDPSCIRSLFFFGPDYNVNGREWKWLSKGFKLVRVLDLGPKSLYKIPSNLGNFIHLRYLRIETTPHLRFVPTSILNLWNLQTIDLGPWRYETPISFPVQIWKLKHLRHLNTQGPIELRGSCSGSDEKMWNLQTISAIVLNSQATSLIKKGTFPNLKRIGLKVVSGNEGELPKLLESLQQLSHLYKLEILPRDRYDRGVERNNSCKPQELLQGLGQLSCLTVLHVSNSWGLLTCAVTFPPNVIELMLTGIKCISDEGMNGLGNHTELKFLRLLGKGIESQDFFDLNCVGGSFPQLEVFEIEYLALGRWKLDNGAMPRLKSVIIHNCHRLDDLPNELWSLSGLRKVKVTKPSEQMALRLLNLKISNRVQLII</sequence>
<dbReference type="Gene3D" id="3.40.50.300">
    <property type="entry name" value="P-loop containing nucleotide triphosphate hydrolases"/>
    <property type="match status" value="1"/>
</dbReference>
<feature type="domain" description="NB-ARC" evidence="5">
    <location>
        <begin position="329"/>
        <end position="504"/>
    </location>
</feature>
<evidence type="ECO:0000256" key="4">
    <source>
        <dbReference type="SAM" id="Coils"/>
    </source>
</evidence>
<dbReference type="InterPro" id="IPR044974">
    <property type="entry name" value="Disease_R_plants"/>
</dbReference>
<evidence type="ECO:0000256" key="2">
    <source>
        <dbReference type="ARBA" id="ARBA00022741"/>
    </source>
</evidence>
<dbReference type="Pfam" id="PF23598">
    <property type="entry name" value="LRR_14"/>
    <property type="match status" value="1"/>
</dbReference>
<dbReference type="InterPro" id="IPR002182">
    <property type="entry name" value="NB-ARC"/>
</dbReference>
<dbReference type="InterPro" id="IPR032675">
    <property type="entry name" value="LRR_dom_sf"/>
</dbReference>
<evidence type="ECO:0000313" key="9">
    <source>
        <dbReference type="EMBL" id="KAK7341157.1"/>
    </source>
</evidence>
<organism evidence="9 10">
    <name type="scientific">Phaseolus coccineus</name>
    <name type="common">Scarlet runner bean</name>
    <name type="synonym">Phaseolus multiflorus</name>
    <dbReference type="NCBI Taxonomy" id="3886"/>
    <lineage>
        <taxon>Eukaryota</taxon>
        <taxon>Viridiplantae</taxon>
        <taxon>Streptophyta</taxon>
        <taxon>Embryophyta</taxon>
        <taxon>Tracheophyta</taxon>
        <taxon>Spermatophyta</taxon>
        <taxon>Magnoliopsida</taxon>
        <taxon>eudicotyledons</taxon>
        <taxon>Gunneridae</taxon>
        <taxon>Pentapetalae</taxon>
        <taxon>rosids</taxon>
        <taxon>fabids</taxon>
        <taxon>Fabales</taxon>
        <taxon>Fabaceae</taxon>
        <taxon>Papilionoideae</taxon>
        <taxon>50 kb inversion clade</taxon>
        <taxon>NPAAA clade</taxon>
        <taxon>indigoferoid/millettioid clade</taxon>
        <taxon>Phaseoleae</taxon>
        <taxon>Phaseolus</taxon>
    </lineage>
</organism>
<dbReference type="SUPFAM" id="SSF52058">
    <property type="entry name" value="L domain-like"/>
    <property type="match status" value="1"/>
</dbReference>
<evidence type="ECO:0000259" key="7">
    <source>
        <dbReference type="Pfam" id="PF23559"/>
    </source>
</evidence>
<name>A0AAN9LS49_PHACN</name>
<dbReference type="Pfam" id="PF00931">
    <property type="entry name" value="NB-ARC"/>
    <property type="match status" value="1"/>
</dbReference>
<dbReference type="InterPro" id="IPR058922">
    <property type="entry name" value="WHD_DRP"/>
</dbReference>
<accession>A0AAN9LS49</accession>
<feature type="domain" description="Disease resistance R13L4/SHOC-2-like LRR" evidence="8">
    <location>
        <begin position="705"/>
        <end position="1046"/>
    </location>
</feature>
<dbReference type="Gene3D" id="1.10.8.430">
    <property type="entry name" value="Helical domain of apoptotic protease-activating factors"/>
    <property type="match status" value="1"/>
</dbReference>
<feature type="coiled-coil region" evidence="4">
    <location>
        <begin position="174"/>
        <end position="208"/>
    </location>
</feature>
<dbReference type="InterPro" id="IPR042197">
    <property type="entry name" value="Apaf_helical"/>
</dbReference>
<dbReference type="InterPro" id="IPR055414">
    <property type="entry name" value="LRR_R13L4/SHOC2-like"/>
</dbReference>
<dbReference type="FunFam" id="3.40.50.300:FF:001091">
    <property type="entry name" value="Probable disease resistance protein At1g61300"/>
    <property type="match status" value="1"/>
</dbReference>
<dbReference type="InterPro" id="IPR036388">
    <property type="entry name" value="WH-like_DNA-bd_sf"/>
</dbReference>
<dbReference type="SUPFAM" id="SSF52047">
    <property type="entry name" value="RNI-like"/>
    <property type="match status" value="1"/>
</dbReference>
<evidence type="ECO:0000256" key="3">
    <source>
        <dbReference type="ARBA" id="ARBA00022821"/>
    </source>
</evidence>
<dbReference type="PRINTS" id="PR00364">
    <property type="entry name" value="DISEASERSIST"/>
</dbReference>
<keyword evidence="2" id="KW-0547">Nucleotide-binding</keyword>
<evidence type="ECO:0000259" key="6">
    <source>
        <dbReference type="Pfam" id="PF18052"/>
    </source>
</evidence>
<dbReference type="Pfam" id="PF23559">
    <property type="entry name" value="WHD_DRP"/>
    <property type="match status" value="1"/>
</dbReference>
<dbReference type="InterPro" id="IPR027417">
    <property type="entry name" value="P-loop_NTPase"/>
</dbReference>
<feature type="domain" description="Disease resistance protein winged helix" evidence="7">
    <location>
        <begin position="587"/>
        <end position="658"/>
    </location>
</feature>
<keyword evidence="10" id="KW-1185">Reference proteome</keyword>
<evidence type="ECO:0000259" key="5">
    <source>
        <dbReference type="Pfam" id="PF00931"/>
    </source>
</evidence>
<dbReference type="FunFam" id="1.10.8.430:FF:000003">
    <property type="entry name" value="Probable disease resistance protein At5g66910"/>
    <property type="match status" value="1"/>
</dbReference>
<keyword evidence="1" id="KW-0677">Repeat</keyword>
<dbReference type="Pfam" id="PF18052">
    <property type="entry name" value="Rx_N"/>
    <property type="match status" value="1"/>
</dbReference>